<accession>A0A9E6NND6</accession>
<evidence type="ECO:0000313" key="1">
    <source>
        <dbReference type="EMBL" id="QXI10922.1"/>
    </source>
</evidence>
<reference evidence="1" key="2">
    <citation type="journal article" date="2021" name="Microorganisms">
        <title>The Ever-Expanding Pseudomonas Genus: Description of 43 New Species and Partition of the Pseudomonas putida Group.</title>
        <authorList>
            <person name="Girard L."/>
            <person name="Lood C."/>
            <person name="Hofte M."/>
            <person name="Vandamme P."/>
            <person name="Rokni-Zadeh H."/>
            <person name="van Noort V."/>
            <person name="Lavigne R."/>
            <person name="De Mot R."/>
        </authorList>
    </citation>
    <scope>NUCLEOTIDE SEQUENCE</scope>
    <source>
        <strain evidence="1">OE 48.2</strain>
    </source>
</reference>
<dbReference type="RefSeq" id="WP_186624493.1">
    <property type="nucleotide sequence ID" value="NZ_CP077090.1"/>
</dbReference>
<dbReference type="EMBL" id="CP077090">
    <property type="protein sequence ID" value="QXI10922.1"/>
    <property type="molecule type" value="Genomic_DNA"/>
</dbReference>
<name>A0A9E6NND6_9PSED</name>
<sequence>MNALTTIGRTDFSSANASGLKLFRVNAGIPIEDALELASQLQDHVNLLNRDAAMSDQCERFSWPALYLGEMAKALLDDVADTLFSPRADT</sequence>
<dbReference type="KEGG" id="pze:HU754_024465"/>
<evidence type="ECO:0000313" key="2">
    <source>
        <dbReference type="Proteomes" id="UP000627092"/>
    </source>
</evidence>
<proteinExistence type="predicted"/>
<gene>
    <name evidence="1" type="ORF">HU754_024465</name>
</gene>
<dbReference type="Pfam" id="PF11275">
    <property type="entry name" value="DUF3077"/>
    <property type="match status" value="1"/>
</dbReference>
<dbReference type="InterPro" id="IPR021427">
    <property type="entry name" value="DUF3077"/>
</dbReference>
<dbReference type="AlphaFoldDB" id="A0A9E6NND6"/>
<organism evidence="1 2">
    <name type="scientific">Pseudomonas zeae</name>
    <dbReference type="NCBI Taxonomy" id="2745510"/>
    <lineage>
        <taxon>Bacteria</taxon>
        <taxon>Pseudomonadati</taxon>
        <taxon>Pseudomonadota</taxon>
        <taxon>Gammaproteobacteria</taxon>
        <taxon>Pseudomonadales</taxon>
        <taxon>Pseudomonadaceae</taxon>
        <taxon>Pseudomonas</taxon>
    </lineage>
</organism>
<dbReference type="Proteomes" id="UP000627092">
    <property type="component" value="Chromosome"/>
</dbReference>
<reference evidence="1" key="1">
    <citation type="journal article" date="2020" name="Microorganisms">
        <title>Reliable Identification of Environmental Pseudomonas Isolates Using the rpoD Gene.</title>
        <authorList>
            <consortium name="The Broad Institute Genome Sequencing Platform"/>
            <person name="Girard L."/>
            <person name="Lood C."/>
            <person name="Rokni-Zadeh H."/>
            <person name="van Noort V."/>
            <person name="Lavigne R."/>
            <person name="De Mot R."/>
        </authorList>
    </citation>
    <scope>NUCLEOTIDE SEQUENCE</scope>
    <source>
        <strain evidence="1">OE 48.2</strain>
    </source>
</reference>
<protein>
    <submittedName>
        <fullName evidence="1">DUF3077 domain-containing protein</fullName>
    </submittedName>
</protein>